<protein>
    <recommendedName>
        <fullName evidence="2">Response regulatory domain-containing protein</fullName>
    </recommendedName>
</protein>
<dbReference type="GO" id="GO:0003677">
    <property type="term" value="F:DNA binding"/>
    <property type="evidence" value="ECO:0007669"/>
    <property type="project" value="UniProtKB-KW"/>
</dbReference>
<dbReference type="Gene3D" id="3.40.50.2300">
    <property type="match status" value="1"/>
</dbReference>
<dbReference type="SUPFAM" id="SSF52172">
    <property type="entry name" value="CheY-like"/>
    <property type="match status" value="1"/>
</dbReference>
<proteinExistence type="predicted"/>
<name>X0UEY3_9ZZZZ</name>
<evidence type="ECO:0000313" key="3">
    <source>
        <dbReference type="EMBL" id="GAF87035.1"/>
    </source>
</evidence>
<accession>X0UEY3</accession>
<dbReference type="CDD" id="cd17535">
    <property type="entry name" value="REC_NarL-like"/>
    <property type="match status" value="1"/>
</dbReference>
<dbReference type="AlphaFoldDB" id="X0UEY3"/>
<dbReference type="PANTHER" id="PTHR43214:SF43">
    <property type="entry name" value="TWO-COMPONENT RESPONSE REGULATOR"/>
    <property type="match status" value="1"/>
</dbReference>
<dbReference type="PANTHER" id="PTHR43214">
    <property type="entry name" value="TWO-COMPONENT RESPONSE REGULATOR"/>
    <property type="match status" value="1"/>
</dbReference>
<evidence type="ECO:0000256" key="1">
    <source>
        <dbReference type="ARBA" id="ARBA00023125"/>
    </source>
</evidence>
<comment type="caution">
    <text evidence="3">The sequence shown here is derived from an EMBL/GenBank/DDBJ whole genome shotgun (WGS) entry which is preliminary data.</text>
</comment>
<dbReference type="Pfam" id="PF00072">
    <property type="entry name" value="Response_reg"/>
    <property type="match status" value="1"/>
</dbReference>
<sequence length="141" mass="15482">MKKIRVLIVDDHTLVRDGIRSLLGLVADIEVVGEATNGREALKKIKQLVPDVVLMDLAMPFMSGLDATRRIRREFPETRVLALTQYDDSEYVIPIIEAGARGFVSKMAAFSELTSAIQAVYKGDSFLSPSAAAALVEECQQ</sequence>
<evidence type="ECO:0000259" key="2">
    <source>
        <dbReference type="PROSITE" id="PS50110"/>
    </source>
</evidence>
<dbReference type="SMART" id="SM00448">
    <property type="entry name" value="REC"/>
    <property type="match status" value="1"/>
</dbReference>
<keyword evidence="1" id="KW-0238">DNA-binding</keyword>
<dbReference type="InterPro" id="IPR001789">
    <property type="entry name" value="Sig_transdc_resp-reg_receiver"/>
</dbReference>
<feature type="non-terminal residue" evidence="3">
    <location>
        <position position="141"/>
    </location>
</feature>
<dbReference type="PROSITE" id="PS50110">
    <property type="entry name" value="RESPONSE_REGULATORY"/>
    <property type="match status" value="1"/>
</dbReference>
<dbReference type="GO" id="GO:0000160">
    <property type="term" value="P:phosphorelay signal transduction system"/>
    <property type="evidence" value="ECO:0007669"/>
    <property type="project" value="InterPro"/>
</dbReference>
<organism evidence="3">
    <name type="scientific">marine sediment metagenome</name>
    <dbReference type="NCBI Taxonomy" id="412755"/>
    <lineage>
        <taxon>unclassified sequences</taxon>
        <taxon>metagenomes</taxon>
        <taxon>ecological metagenomes</taxon>
    </lineage>
</organism>
<dbReference type="InterPro" id="IPR011006">
    <property type="entry name" value="CheY-like_superfamily"/>
</dbReference>
<feature type="domain" description="Response regulatory" evidence="2">
    <location>
        <begin position="5"/>
        <end position="121"/>
    </location>
</feature>
<dbReference type="EMBL" id="BARS01019054">
    <property type="protein sequence ID" value="GAF87035.1"/>
    <property type="molecule type" value="Genomic_DNA"/>
</dbReference>
<dbReference type="InterPro" id="IPR039420">
    <property type="entry name" value="WalR-like"/>
</dbReference>
<reference evidence="3" key="1">
    <citation type="journal article" date="2014" name="Front. Microbiol.">
        <title>High frequency of phylogenetically diverse reductive dehalogenase-homologous genes in deep subseafloor sedimentary metagenomes.</title>
        <authorList>
            <person name="Kawai M."/>
            <person name="Futagami T."/>
            <person name="Toyoda A."/>
            <person name="Takaki Y."/>
            <person name="Nishi S."/>
            <person name="Hori S."/>
            <person name="Arai W."/>
            <person name="Tsubouchi T."/>
            <person name="Morono Y."/>
            <person name="Uchiyama I."/>
            <person name="Ito T."/>
            <person name="Fujiyama A."/>
            <person name="Inagaki F."/>
            <person name="Takami H."/>
        </authorList>
    </citation>
    <scope>NUCLEOTIDE SEQUENCE</scope>
    <source>
        <strain evidence="3">Expedition CK06-06</strain>
    </source>
</reference>
<dbReference type="InterPro" id="IPR058245">
    <property type="entry name" value="NreC/VraR/RcsB-like_REC"/>
</dbReference>
<gene>
    <name evidence="3" type="ORF">S01H1_30917</name>
</gene>